<dbReference type="GO" id="GO:0003677">
    <property type="term" value="F:DNA binding"/>
    <property type="evidence" value="ECO:0007669"/>
    <property type="project" value="UniProtKB-KW"/>
</dbReference>
<dbReference type="PATRIC" id="fig|1423722.3.peg.1112"/>
<dbReference type="SUPFAM" id="SSF47413">
    <property type="entry name" value="lambda repressor-like DNA-binding domains"/>
    <property type="match status" value="1"/>
</dbReference>
<dbReference type="PROSITE" id="PS50943">
    <property type="entry name" value="HTH_CROC1"/>
    <property type="match status" value="1"/>
</dbReference>
<keyword evidence="5" id="KW-1185">Reference proteome</keyword>
<evidence type="ECO:0000313" key="4">
    <source>
        <dbReference type="EMBL" id="KRK37758.1"/>
    </source>
</evidence>
<name>A0A0R1GUX4_9LACO</name>
<evidence type="ECO:0000259" key="3">
    <source>
        <dbReference type="PROSITE" id="PS50943"/>
    </source>
</evidence>
<reference evidence="4 5" key="1">
    <citation type="journal article" date="2015" name="Genome Announc.">
        <title>Expanding the biotechnology potential of lactobacilli through comparative genomics of 213 strains and associated genera.</title>
        <authorList>
            <person name="Sun Z."/>
            <person name="Harris H.M."/>
            <person name="McCann A."/>
            <person name="Guo C."/>
            <person name="Argimon S."/>
            <person name="Zhang W."/>
            <person name="Yang X."/>
            <person name="Jeffery I.B."/>
            <person name="Cooney J.C."/>
            <person name="Kagawa T.F."/>
            <person name="Liu W."/>
            <person name="Song Y."/>
            <person name="Salvetti E."/>
            <person name="Wrobel A."/>
            <person name="Rasinkangas P."/>
            <person name="Parkhill J."/>
            <person name="Rea M.C."/>
            <person name="O'Sullivan O."/>
            <person name="Ritari J."/>
            <person name="Douillard F.P."/>
            <person name="Paul Ross R."/>
            <person name="Yang R."/>
            <person name="Briner A.E."/>
            <person name="Felis G.E."/>
            <person name="de Vos W.M."/>
            <person name="Barrangou R."/>
            <person name="Klaenhammer T.R."/>
            <person name="Caufield P.W."/>
            <person name="Cui Y."/>
            <person name="Zhang H."/>
            <person name="O'Toole P.W."/>
        </authorList>
    </citation>
    <scope>NUCLEOTIDE SEQUENCE [LARGE SCALE GENOMIC DNA]</scope>
    <source>
        <strain evidence="4 5">DSM 20534</strain>
    </source>
</reference>
<dbReference type="Pfam" id="PF01381">
    <property type="entry name" value="HTH_3"/>
    <property type="match status" value="1"/>
</dbReference>
<dbReference type="SMART" id="SM00530">
    <property type="entry name" value="HTH_XRE"/>
    <property type="match status" value="1"/>
</dbReference>
<evidence type="ECO:0000256" key="2">
    <source>
        <dbReference type="SAM" id="Phobius"/>
    </source>
</evidence>
<feature type="domain" description="HTH cro/C1-type" evidence="3">
    <location>
        <begin position="38"/>
        <end position="92"/>
    </location>
</feature>
<dbReference type="CDD" id="cd00093">
    <property type="entry name" value="HTH_XRE"/>
    <property type="match status" value="1"/>
</dbReference>
<organism evidence="4 5">
    <name type="scientific">Amylolactobacillus amylotrophicus DSM 20534</name>
    <dbReference type="NCBI Taxonomy" id="1423722"/>
    <lineage>
        <taxon>Bacteria</taxon>
        <taxon>Bacillati</taxon>
        <taxon>Bacillota</taxon>
        <taxon>Bacilli</taxon>
        <taxon>Lactobacillales</taxon>
        <taxon>Lactobacillaceae</taxon>
        <taxon>Amylolactobacillus</taxon>
    </lineage>
</organism>
<dbReference type="InterPro" id="IPR010982">
    <property type="entry name" value="Lambda_DNA-bd_dom_sf"/>
</dbReference>
<keyword evidence="2" id="KW-1133">Transmembrane helix</keyword>
<dbReference type="PANTHER" id="PTHR46558:SF4">
    <property type="entry name" value="DNA-BIDING PHAGE PROTEIN"/>
    <property type="match status" value="1"/>
</dbReference>
<sequence>MVAQLQKQDYTQWQSLSISYCQITKLLVGIINARADILRDARIQAGLSQQQVAEKLNISRQSISKWENNLSYPDVERIGQLCELYSLSAAELLGIAPDEAGLNFDDNRNTDDIQPRNIVLLIISVIIPFLGFILALKYLASAFRWERTSKVNLLIYWSVLVINLFLSIILIADILTILTSIRTHIQ</sequence>
<dbReference type="RefSeq" id="WP_054745713.1">
    <property type="nucleotide sequence ID" value="NZ_AZCV01000003.1"/>
</dbReference>
<dbReference type="InterPro" id="IPR001387">
    <property type="entry name" value="Cro/C1-type_HTH"/>
</dbReference>
<dbReference type="EMBL" id="AZCV01000003">
    <property type="protein sequence ID" value="KRK37758.1"/>
    <property type="molecule type" value="Genomic_DNA"/>
</dbReference>
<protein>
    <recommendedName>
        <fullName evidence="3">HTH cro/C1-type domain-containing protein</fullName>
    </recommendedName>
</protein>
<keyword evidence="1" id="KW-0238">DNA-binding</keyword>
<keyword evidence="2" id="KW-0812">Transmembrane</keyword>
<feature type="transmembrane region" description="Helical" evidence="2">
    <location>
        <begin position="154"/>
        <end position="178"/>
    </location>
</feature>
<dbReference type="Proteomes" id="UP000050909">
    <property type="component" value="Unassembled WGS sequence"/>
</dbReference>
<dbReference type="AlphaFoldDB" id="A0A0R1GUX4"/>
<keyword evidence="2" id="KW-0472">Membrane</keyword>
<gene>
    <name evidence="4" type="ORF">FC62_GL001090</name>
</gene>
<evidence type="ECO:0000313" key="5">
    <source>
        <dbReference type="Proteomes" id="UP000050909"/>
    </source>
</evidence>
<evidence type="ECO:0000256" key="1">
    <source>
        <dbReference type="ARBA" id="ARBA00023125"/>
    </source>
</evidence>
<dbReference type="Gene3D" id="1.10.260.40">
    <property type="entry name" value="lambda repressor-like DNA-binding domains"/>
    <property type="match status" value="1"/>
</dbReference>
<dbReference type="PANTHER" id="PTHR46558">
    <property type="entry name" value="TRACRIPTIONAL REGULATORY PROTEIN-RELATED-RELATED"/>
    <property type="match status" value="1"/>
</dbReference>
<accession>A0A0R1GUX4</accession>
<feature type="transmembrane region" description="Helical" evidence="2">
    <location>
        <begin position="118"/>
        <end position="139"/>
    </location>
</feature>
<proteinExistence type="predicted"/>
<comment type="caution">
    <text evidence="4">The sequence shown here is derived from an EMBL/GenBank/DDBJ whole genome shotgun (WGS) entry which is preliminary data.</text>
</comment>